<gene>
    <name evidence="1" type="ORF">DLJ82_5472</name>
</gene>
<sequence length="69" mass="8158">MNRYSGQRSTHGRKPFAILTLEVNSDNVPFHEWRMAVRTRDQRLARPDGLLPEEEILRPLPQGMFRIKK</sequence>
<dbReference type="EMBL" id="CP030761">
    <property type="protein sequence ID" value="AXA43033.1"/>
    <property type="molecule type" value="Genomic_DNA"/>
</dbReference>
<dbReference type="Proteomes" id="UP000251166">
    <property type="component" value="Plasmid unnamed1"/>
</dbReference>
<name>A0A2Z4YS65_RHILE</name>
<dbReference type="AlphaFoldDB" id="A0A2Z4YS65"/>
<accession>A0A2Z4YS65</accession>
<reference evidence="1 2" key="1">
    <citation type="submission" date="2018-07" db="EMBL/GenBank/DDBJ databases">
        <title>Rhizobium leguminosarum strain:ATCC 14479 Genome sequencing and assembly.</title>
        <authorList>
            <person name="Chakraborty R."/>
        </authorList>
    </citation>
    <scope>NUCLEOTIDE SEQUENCE [LARGE SCALE GENOMIC DNA]</scope>
    <source>
        <strain evidence="1 2">ATCC 14479</strain>
        <plasmid evidence="2">Plasmid unnamed1</plasmid>
    </source>
</reference>
<dbReference type="RefSeq" id="WP_112907532.1">
    <property type="nucleotide sequence ID" value="NZ_CP030761.1"/>
</dbReference>
<evidence type="ECO:0000313" key="2">
    <source>
        <dbReference type="Proteomes" id="UP000251166"/>
    </source>
</evidence>
<evidence type="ECO:0000313" key="1">
    <source>
        <dbReference type="EMBL" id="AXA43033.1"/>
    </source>
</evidence>
<proteinExistence type="predicted"/>
<keyword evidence="1" id="KW-0614">Plasmid</keyword>
<geneLocation type="plasmid" evidence="1 2">
    <name>unnamed1</name>
</geneLocation>
<protein>
    <submittedName>
        <fullName evidence="1">Uncharacterized protein</fullName>
    </submittedName>
</protein>
<organism evidence="1 2">
    <name type="scientific">Rhizobium leguminosarum</name>
    <dbReference type="NCBI Taxonomy" id="384"/>
    <lineage>
        <taxon>Bacteria</taxon>
        <taxon>Pseudomonadati</taxon>
        <taxon>Pseudomonadota</taxon>
        <taxon>Alphaproteobacteria</taxon>
        <taxon>Hyphomicrobiales</taxon>
        <taxon>Rhizobiaceae</taxon>
        <taxon>Rhizobium/Agrobacterium group</taxon>
        <taxon>Rhizobium</taxon>
    </lineage>
</organism>